<evidence type="ECO:0000256" key="2">
    <source>
        <dbReference type="ARBA" id="ARBA00006047"/>
    </source>
</evidence>
<comment type="cofactor">
    <cofactor evidence="1 8">
        <name>pyridoxal 5'-phosphate</name>
        <dbReference type="ChEBI" id="CHEBI:597326"/>
    </cofactor>
</comment>
<dbReference type="PANTHER" id="PTHR11468:SF28">
    <property type="entry name" value="ALPHA-GLUCAN PHOSPHORYLASE 1"/>
    <property type="match status" value="1"/>
</dbReference>
<dbReference type="Proteomes" id="UP001415857">
    <property type="component" value="Unassembled WGS sequence"/>
</dbReference>
<evidence type="ECO:0000256" key="7">
    <source>
        <dbReference type="ARBA" id="ARBA00025174"/>
    </source>
</evidence>
<sequence length="423" mass="48613">MTKKKRVLEDKWIRAASKLKGQGHMHASGSSIHFGNKRRGNEPSTRSFVSSIGKLLVFVFVVLFFLPHLCCDGDGVYGFYVGFHIGDGGWISVPAKFAKGGGEEPDSVIQMAKYQGVRICYILYPGDESMEGKILRLKQQYTLCSASLQDIIARFERRSGSYVNWDEFPEKVAVQMNDTHPTLCIPELMRILIDLKDMSWKEAWNITQRTVAYTNHTVLPEALEKWSLELMQKLLPRHVEIIEMIDEELIHTIVLEYGTADPNILEKKLKEMRILENVDLPASVADLFVKAPVVETSEELESSDEEVEPNDEEEEPKGELSDEEPNDEEEEPKGEPNDEEEDTQKKKEVLSEPIPKPPKMLWPEKFQNKTNGVTPRRWILFCNPCLSKIITKWTRTEDWVLNTEKLAELRKVLYPVLERQNSY</sequence>
<gene>
    <name evidence="11" type="ORF">L1049_012148</name>
</gene>
<keyword evidence="6 8" id="KW-0119">Carbohydrate metabolism</keyword>
<dbReference type="PANTHER" id="PTHR11468">
    <property type="entry name" value="GLYCOGEN PHOSPHORYLASE"/>
    <property type="match status" value="1"/>
</dbReference>
<evidence type="ECO:0000256" key="8">
    <source>
        <dbReference type="RuleBase" id="RU000587"/>
    </source>
</evidence>
<organism evidence="11 12">
    <name type="scientific">Liquidambar formosana</name>
    <name type="common">Formosan gum</name>
    <dbReference type="NCBI Taxonomy" id="63359"/>
    <lineage>
        <taxon>Eukaryota</taxon>
        <taxon>Viridiplantae</taxon>
        <taxon>Streptophyta</taxon>
        <taxon>Embryophyta</taxon>
        <taxon>Tracheophyta</taxon>
        <taxon>Spermatophyta</taxon>
        <taxon>Magnoliopsida</taxon>
        <taxon>eudicotyledons</taxon>
        <taxon>Gunneridae</taxon>
        <taxon>Pentapetalae</taxon>
        <taxon>Saxifragales</taxon>
        <taxon>Altingiaceae</taxon>
        <taxon>Liquidambar</taxon>
    </lineage>
</organism>
<accession>A0AAP0RSD1</accession>
<comment type="function">
    <text evidence="8">Allosteric enzyme that catalyzes the rate-limiting step in glycogen catabolism, the phosphorolytic cleavage of glycogen to produce glucose-1-phosphate, and plays a central role in maintaining cellular and organismal glucose homeostasis.</text>
</comment>
<evidence type="ECO:0000256" key="4">
    <source>
        <dbReference type="ARBA" id="ARBA00022679"/>
    </source>
</evidence>
<keyword evidence="10" id="KW-0472">Membrane</keyword>
<feature type="region of interest" description="Disordered" evidence="9">
    <location>
        <begin position="295"/>
        <end position="366"/>
    </location>
</feature>
<comment type="caution">
    <text evidence="11">The sequence shown here is derived from an EMBL/GenBank/DDBJ whole genome shotgun (WGS) entry which is preliminary data.</text>
</comment>
<name>A0AAP0RSD1_LIQFO</name>
<evidence type="ECO:0000313" key="11">
    <source>
        <dbReference type="EMBL" id="KAK9283893.1"/>
    </source>
</evidence>
<dbReference type="GO" id="GO:0005737">
    <property type="term" value="C:cytoplasm"/>
    <property type="evidence" value="ECO:0007669"/>
    <property type="project" value="TreeGrafter"/>
</dbReference>
<dbReference type="GO" id="GO:0005980">
    <property type="term" value="P:glycogen catabolic process"/>
    <property type="evidence" value="ECO:0007669"/>
    <property type="project" value="TreeGrafter"/>
</dbReference>
<feature type="transmembrane region" description="Helical" evidence="10">
    <location>
        <begin position="47"/>
        <end position="66"/>
    </location>
</feature>
<evidence type="ECO:0000256" key="9">
    <source>
        <dbReference type="SAM" id="MobiDB-lite"/>
    </source>
</evidence>
<dbReference type="Gene3D" id="3.40.50.2000">
    <property type="entry name" value="Glycogen Phosphorylase B"/>
    <property type="match status" value="2"/>
</dbReference>
<evidence type="ECO:0000256" key="6">
    <source>
        <dbReference type="ARBA" id="ARBA00023277"/>
    </source>
</evidence>
<dbReference type="EC" id="2.4.1.1" evidence="8"/>
<evidence type="ECO:0000256" key="5">
    <source>
        <dbReference type="ARBA" id="ARBA00022898"/>
    </source>
</evidence>
<reference evidence="11 12" key="1">
    <citation type="journal article" date="2024" name="Plant J.">
        <title>Genome sequences and population genomics reveal climatic adaptation and genomic divergence between two closely related sweetgum species.</title>
        <authorList>
            <person name="Xu W.Q."/>
            <person name="Ren C.Q."/>
            <person name="Zhang X.Y."/>
            <person name="Comes H.P."/>
            <person name="Liu X.H."/>
            <person name="Li Y.G."/>
            <person name="Kettle C.J."/>
            <person name="Jalonen R."/>
            <person name="Gaisberger H."/>
            <person name="Ma Y.Z."/>
            <person name="Qiu Y.X."/>
        </authorList>
    </citation>
    <scope>NUCLEOTIDE SEQUENCE [LARGE SCALE GENOMIC DNA]</scope>
    <source>
        <strain evidence="11">Hangzhou</strain>
    </source>
</reference>
<dbReference type="GO" id="GO:0030170">
    <property type="term" value="F:pyridoxal phosphate binding"/>
    <property type="evidence" value="ECO:0007669"/>
    <property type="project" value="TreeGrafter"/>
</dbReference>
<comment type="function">
    <text evidence="7">Phosphorylase is an important allosteric enzyme in carbohydrate metabolism. Enzymes from different sources differ in their regulatory mechanisms and in their natural substrates. However, all known phosphorylases share catalytic and structural properties.</text>
</comment>
<evidence type="ECO:0000256" key="10">
    <source>
        <dbReference type="SAM" id="Phobius"/>
    </source>
</evidence>
<keyword evidence="3 8" id="KW-0328">Glycosyltransferase</keyword>
<evidence type="ECO:0000256" key="1">
    <source>
        <dbReference type="ARBA" id="ARBA00001933"/>
    </source>
</evidence>
<proteinExistence type="inferred from homology"/>
<dbReference type="GO" id="GO:0008184">
    <property type="term" value="F:glycogen phosphorylase activity"/>
    <property type="evidence" value="ECO:0007669"/>
    <property type="project" value="InterPro"/>
</dbReference>
<feature type="region of interest" description="Disordered" evidence="9">
    <location>
        <begin position="21"/>
        <end position="42"/>
    </location>
</feature>
<evidence type="ECO:0000313" key="12">
    <source>
        <dbReference type="Proteomes" id="UP001415857"/>
    </source>
</evidence>
<dbReference type="InterPro" id="IPR000811">
    <property type="entry name" value="Glyco_trans_35"/>
</dbReference>
<keyword evidence="10" id="KW-0812">Transmembrane</keyword>
<evidence type="ECO:0000256" key="3">
    <source>
        <dbReference type="ARBA" id="ARBA00022676"/>
    </source>
</evidence>
<dbReference type="SUPFAM" id="SSF53756">
    <property type="entry name" value="UDP-Glycosyltransferase/glycogen phosphorylase"/>
    <property type="match status" value="2"/>
</dbReference>
<dbReference type="FunFam" id="3.40.50.2000:FF:000153">
    <property type="entry name" value="Alpha-1,4 glucan phosphorylase"/>
    <property type="match status" value="1"/>
</dbReference>
<protein>
    <recommendedName>
        <fullName evidence="8">Alpha-1,4 glucan phosphorylase</fullName>
        <ecNumber evidence="8">2.4.1.1</ecNumber>
    </recommendedName>
</protein>
<comment type="similarity">
    <text evidence="2 8">Belongs to the glycogen phosphorylase family.</text>
</comment>
<dbReference type="Pfam" id="PF00343">
    <property type="entry name" value="Phosphorylase"/>
    <property type="match status" value="2"/>
</dbReference>
<dbReference type="EMBL" id="JBBPBK010000006">
    <property type="protein sequence ID" value="KAK9283893.1"/>
    <property type="molecule type" value="Genomic_DNA"/>
</dbReference>
<keyword evidence="5 8" id="KW-0663">Pyridoxal phosphate</keyword>
<keyword evidence="4 8" id="KW-0808">Transferase</keyword>
<dbReference type="AlphaFoldDB" id="A0AAP0RSD1"/>
<keyword evidence="10" id="KW-1133">Transmembrane helix</keyword>
<feature type="compositionally biased region" description="Acidic residues" evidence="9">
    <location>
        <begin position="296"/>
        <end position="342"/>
    </location>
</feature>
<comment type="catalytic activity">
    <reaction evidence="8">
        <text>[(1-&gt;4)-alpha-D-glucosyl](n) + phosphate = [(1-&gt;4)-alpha-D-glucosyl](n-1) + alpha-D-glucose 1-phosphate</text>
        <dbReference type="Rhea" id="RHEA:41732"/>
        <dbReference type="Rhea" id="RHEA-COMP:9584"/>
        <dbReference type="Rhea" id="RHEA-COMP:9586"/>
        <dbReference type="ChEBI" id="CHEBI:15444"/>
        <dbReference type="ChEBI" id="CHEBI:43474"/>
        <dbReference type="ChEBI" id="CHEBI:58601"/>
        <dbReference type="EC" id="2.4.1.1"/>
    </reaction>
</comment>
<keyword evidence="12" id="KW-1185">Reference proteome</keyword>